<sequence length="197" mass="22618">MLKQIVVREALPEDKESVQKLLLGSYQQYESDYKNPQVWSDYLENIRSSVYNEQVDKILIAESDGEILGSLQLFQSSEKAYNRPELQIHSPIVRLLGVHPKARGRGVAQALLKASVEYAQTQGAIALYLHSSDKMHQAIKLYKWLGFNRDLSKEFYNHDILVKCFRLDLQASSLNKENFFIKTKLTNGDSINIIKNK</sequence>
<evidence type="ECO:0000313" key="4">
    <source>
        <dbReference type="EMBL" id="MCM2532230.1"/>
    </source>
</evidence>
<evidence type="ECO:0000256" key="2">
    <source>
        <dbReference type="ARBA" id="ARBA00023315"/>
    </source>
</evidence>
<dbReference type="Proteomes" id="UP001523262">
    <property type="component" value="Unassembled WGS sequence"/>
</dbReference>
<dbReference type="EMBL" id="JAMQCR010000001">
    <property type="protein sequence ID" value="MCM2532230.1"/>
    <property type="molecule type" value="Genomic_DNA"/>
</dbReference>
<reference evidence="4 5" key="1">
    <citation type="submission" date="2022-06" db="EMBL/GenBank/DDBJ databases">
        <authorList>
            <person name="Jeon C.O."/>
        </authorList>
    </citation>
    <scope>NUCLEOTIDE SEQUENCE [LARGE SCALE GENOMIC DNA]</scope>
    <source>
        <strain evidence="4 5">KCTC 13943</strain>
    </source>
</reference>
<proteinExistence type="predicted"/>
<evidence type="ECO:0000313" key="5">
    <source>
        <dbReference type="Proteomes" id="UP001523262"/>
    </source>
</evidence>
<keyword evidence="1" id="KW-0808">Transferase</keyword>
<feature type="domain" description="N-acetyltransferase" evidence="3">
    <location>
        <begin position="5"/>
        <end position="167"/>
    </location>
</feature>
<dbReference type="Pfam" id="PF00583">
    <property type="entry name" value="Acetyltransf_1"/>
    <property type="match status" value="1"/>
</dbReference>
<dbReference type="InterPro" id="IPR016181">
    <property type="entry name" value="Acyl_CoA_acyltransferase"/>
</dbReference>
<protein>
    <submittedName>
        <fullName evidence="4">GNAT family N-acetyltransferase</fullName>
    </submittedName>
</protein>
<dbReference type="InterPro" id="IPR000182">
    <property type="entry name" value="GNAT_dom"/>
</dbReference>
<keyword evidence="5" id="KW-1185">Reference proteome</keyword>
<dbReference type="CDD" id="cd04301">
    <property type="entry name" value="NAT_SF"/>
    <property type="match status" value="1"/>
</dbReference>
<dbReference type="InterPro" id="IPR050832">
    <property type="entry name" value="Bact_Acetyltransf"/>
</dbReference>
<evidence type="ECO:0000256" key="1">
    <source>
        <dbReference type="ARBA" id="ARBA00022679"/>
    </source>
</evidence>
<gene>
    <name evidence="4" type="ORF">NDK43_07245</name>
</gene>
<evidence type="ECO:0000259" key="3">
    <source>
        <dbReference type="PROSITE" id="PS51186"/>
    </source>
</evidence>
<dbReference type="PROSITE" id="PS51186">
    <property type="entry name" value="GNAT"/>
    <property type="match status" value="1"/>
</dbReference>
<accession>A0ABT0W7D4</accession>
<dbReference type="PANTHER" id="PTHR43877">
    <property type="entry name" value="AMINOALKYLPHOSPHONATE N-ACETYLTRANSFERASE-RELATED-RELATED"/>
    <property type="match status" value="1"/>
</dbReference>
<organism evidence="4 5">
    <name type="scientific">Neobacillus pocheonensis</name>
    <dbReference type="NCBI Taxonomy" id="363869"/>
    <lineage>
        <taxon>Bacteria</taxon>
        <taxon>Bacillati</taxon>
        <taxon>Bacillota</taxon>
        <taxon>Bacilli</taxon>
        <taxon>Bacillales</taxon>
        <taxon>Bacillaceae</taxon>
        <taxon>Neobacillus</taxon>
    </lineage>
</organism>
<name>A0ABT0W7D4_9BACI</name>
<comment type="caution">
    <text evidence="4">The sequence shown here is derived from an EMBL/GenBank/DDBJ whole genome shotgun (WGS) entry which is preliminary data.</text>
</comment>
<keyword evidence="2" id="KW-0012">Acyltransferase</keyword>
<dbReference type="Gene3D" id="3.40.630.30">
    <property type="match status" value="1"/>
</dbReference>
<dbReference type="SUPFAM" id="SSF55729">
    <property type="entry name" value="Acyl-CoA N-acyltransferases (Nat)"/>
    <property type="match status" value="1"/>
</dbReference>